<dbReference type="Proteomes" id="UP000003082">
    <property type="component" value="Unassembled WGS sequence"/>
</dbReference>
<dbReference type="AlphaFoldDB" id="B9D2J8"/>
<protein>
    <submittedName>
        <fullName evidence="2">Uncharacterized protein</fullName>
    </submittedName>
</protein>
<accession>B9D2J8</accession>
<evidence type="ECO:0000313" key="2">
    <source>
        <dbReference type="EMBL" id="EEF13763.1"/>
    </source>
</evidence>
<keyword evidence="1" id="KW-0472">Membrane</keyword>
<proteinExistence type="predicted"/>
<reference evidence="2 3" key="1">
    <citation type="submission" date="2008-08" db="EMBL/GenBank/DDBJ databases">
        <authorList>
            <person name="Madupu R."/>
            <person name="Durkin A.S."/>
            <person name="Torralba M."/>
            <person name="Methe B."/>
            <person name="Sutton G.G."/>
            <person name="Strausberg R.L."/>
            <person name="Nelson K.E."/>
        </authorList>
    </citation>
    <scope>NUCLEOTIDE SEQUENCE [LARGE SCALE GENOMIC DNA]</scope>
    <source>
        <strain evidence="2 3">RM3267</strain>
    </source>
</reference>
<keyword evidence="1" id="KW-1133">Transmembrane helix</keyword>
<keyword evidence="1" id="KW-0812">Transmembrane</keyword>
<name>B9D2J8_CAMRE</name>
<keyword evidence="3" id="KW-1185">Reference proteome</keyword>
<comment type="caution">
    <text evidence="2">The sequence shown here is derived from an EMBL/GenBank/DDBJ whole genome shotgun (WGS) entry which is preliminary data.</text>
</comment>
<organism evidence="2 3">
    <name type="scientific">Campylobacter rectus RM3267</name>
    <dbReference type="NCBI Taxonomy" id="553218"/>
    <lineage>
        <taxon>Bacteria</taxon>
        <taxon>Pseudomonadati</taxon>
        <taxon>Campylobacterota</taxon>
        <taxon>Epsilonproteobacteria</taxon>
        <taxon>Campylobacterales</taxon>
        <taxon>Campylobacteraceae</taxon>
        <taxon>Campylobacter</taxon>
    </lineage>
</organism>
<gene>
    <name evidence="2" type="ORF">CAMRE0001_0932</name>
</gene>
<evidence type="ECO:0000313" key="3">
    <source>
        <dbReference type="Proteomes" id="UP000003082"/>
    </source>
</evidence>
<evidence type="ECO:0000256" key="1">
    <source>
        <dbReference type="SAM" id="Phobius"/>
    </source>
</evidence>
<sequence length="37" mass="3910">MSASQSKSSDYALANLAIGGINLTANFIFGIWLNSSF</sequence>
<feature type="transmembrane region" description="Helical" evidence="1">
    <location>
        <begin position="12"/>
        <end position="33"/>
    </location>
</feature>
<dbReference type="EMBL" id="ACFU01000014">
    <property type="protein sequence ID" value="EEF13763.1"/>
    <property type="molecule type" value="Genomic_DNA"/>
</dbReference>